<feature type="compositionally biased region" description="Basic and acidic residues" evidence="1">
    <location>
        <begin position="77"/>
        <end position="89"/>
    </location>
</feature>
<keyword evidence="3" id="KW-1185">Reference proteome</keyword>
<accession>A0AAD7IE92</accession>
<protein>
    <submittedName>
        <fullName evidence="2">Uncharacterized protein</fullName>
    </submittedName>
</protein>
<feature type="compositionally biased region" description="Low complexity" evidence="1">
    <location>
        <begin position="90"/>
        <end position="103"/>
    </location>
</feature>
<feature type="compositionally biased region" description="Basic and acidic residues" evidence="1">
    <location>
        <begin position="140"/>
        <end position="152"/>
    </location>
</feature>
<organism evidence="2 3">
    <name type="scientific">Mycena metata</name>
    <dbReference type="NCBI Taxonomy" id="1033252"/>
    <lineage>
        <taxon>Eukaryota</taxon>
        <taxon>Fungi</taxon>
        <taxon>Dikarya</taxon>
        <taxon>Basidiomycota</taxon>
        <taxon>Agaricomycotina</taxon>
        <taxon>Agaricomycetes</taxon>
        <taxon>Agaricomycetidae</taxon>
        <taxon>Agaricales</taxon>
        <taxon>Marasmiineae</taxon>
        <taxon>Mycenaceae</taxon>
        <taxon>Mycena</taxon>
    </lineage>
</organism>
<evidence type="ECO:0000256" key="1">
    <source>
        <dbReference type="SAM" id="MobiDB-lite"/>
    </source>
</evidence>
<proteinExistence type="predicted"/>
<feature type="region of interest" description="Disordered" evidence="1">
    <location>
        <begin position="139"/>
        <end position="169"/>
    </location>
</feature>
<feature type="region of interest" description="Disordered" evidence="1">
    <location>
        <begin position="28"/>
        <end position="109"/>
    </location>
</feature>
<gene>
    <name evidence="2" type="ORF">B0H16DRAFT_1464656</name>
</gene>
<evidence type="ECO:0000313" key="3">
    <source>
        <dbReference type="Proteomes" id="UP001215598"/>
    </source>
</evidence>
<dbReference type="Proteomes" id="UP001215598">
    <property type="component" value="Unassembled WGS sequence"/>
</dbReference>
<name>A0AAD7IE92_9AGAR</name>
<dbReference type="AlphaFoldDB" id="A0AAD7IE92"/>
<evidence type="ECO:0000313" key="2">
    <source>
        <dbReference type="EMBL" id="KAJ7741113.1"/>
    </source>
</evidence>
<dbReference type="EMBL" id="JARKIB010000100">
    <property type="protein sequence ID" value="KAJ7741113.1"/>
    <property type="molecule type" value="Genomic_DNA"/>
</dbReference>
<reference evidence="2" key="1">
    <citation type="submission" date="2023-03" db="EMBL/GenBank/DDBJ databases">
        <title>Massive genome expansion in bonnet fungi (Mycena s.s.) driven by repeated elements and novel gene families across ecological guilds.</title>
        <authorList>
            <consortium name="Lawrence Berkeley National Laboratory"/>
            <person name="Harder C.B."/>
            <person name="Miyauchi S."/>
            <person name="Viragh M."/>
            <person name="Kuo A."/>
            <person name="Thoen E."/>
            <person name="Andreopoulos B."/>
            <person name="Lu D."/>
            <person name="Skrede I."/>
            <person name="Drula E."/>
            <person name="Henrissat B."/>
            <person name="Morin E."/>
            <person name="Kohler A."/>
            <person name="Barry K."/>
            <person name="LaButti K."/>
            <person name="Morin E."/>
            <person name="Salamov A."/>
            <person name="Lipzen A."/>
            <person name="Mereny Z."/>
            <person name="Hegedus B."/>
            <person name="Baldrian P."/>
            <person name="Stursova M."/>
            <person name="Weitz H."/>
            <person name="Taylor A."/>
            <person name="Grigoriev I.V."/>
            <person name="Nagy L.G."/>
            <person name="Martin F."/>
            <person name="Kauserud H."/>
        </authorList>
    </citation>
    <scope>NUCLEOTIDE SEQUENCE</scope>
    <source>
        <strain evidence="2">CBHHK182m</strain>
    </source>
</reference>
<sequence length="169" mass="18084">MSVPELAPLGLRAVVVVVKMWATVAGRDRGRWGTGGGRLRRPRSPRDPIYPSGPTTHPSCSAAGDGVENEGGVADEEQARGGEAKETRQRPTATTATETSSRRNPTYANSWTRHRLDLIRKLVGGGRREEVGWADSANECGRRGGERARGGRETVANRTAGRRVVAGGD</sequence>
<comment type="caution">
    <text evidence="2">The sequence shown here is derived from an EMBL/GenBank/DDBJ whole genome shotgun (WGS) entry which is preliminary data.</text>
</comment>